<gene>
    <name evidence="1" type="ORF">SAMN04488005_1284</name>
</gene>
<accession>A0A1I6G9C9</accession>
<organism evidence="1 2">
    <name type="scientific">Yoonia tamlensis</name>
    <dbReference type="NCBI Taxonomy" id="390270"/>
    <lineage>
        <taxon>Bacteria</taxon>
        <taxon>Pseudomonadati</taxon>
        <taxon>Pseudomonadota</taxon>
        <taxon>Alphaproteobacteria</taxon>
        <taxon>Rhodobacterales</taxon>
        <taxon>Paracoccaceae</taxon>
        <taxon>Yoonia</taxon>
    </lineage>
</organism>
<dbReference type="Pfam" id="PF05045">
    <property type="entry name" value="RgpF"/>
    <property type="match status" value="1"/>
</dbReference>
<evidence type="ECO:0000313" key="2">
    <source>
        <dbReference type="Proteomes" id="UP000199478"/>
    </source>
</evidence>
<name>A0A1I6G9C9_9RHOB</name>
<dbReference type="Proteomes" id="UP000199478">
    <property type="component" value="Unassembled WGS sequence"/>
</dbReference>
<protein>
    <submittedName>
        <fullName evidence="1">Rhamnan synthesis protein F</fullName>
    </submittedName>
</protein>
<evidence type="ECO:0000313" key="1">
    <source>
        <dbReference type="EMBL" id="SFR38816.1"/>
    </source>
</evidence>
<keyword evidence="2" id="KW-1185">Reference proteome</keyword>
<dbReference type="AlphaFoldDB" id="A0A1I6G9C9"/>
<reference evidence="2" key="1">
    <citation type="submission" date="2016-10" db="EMBL/GenBank/DDBJ databases">
        <authorList>
            <person name="Varghese N."/>
            <person name="Submissions S."/>
        </authorList>
    </citation>
    <scope>NUCLEOTIDE SEQUENCE [LARGE SCALE GENOMIC DNA]</scope>
    <source>
        <strain evidence="2">DSM 26879</strain>
    </source>
</reference>
<dbReference type="EMBL" id="FOYP01000001">
    <property type="protein sequence ID" value="SFR38816.1"/>
    <property type="molecule type" value="Genomic_DNA"/>
</dbReference>
<dbReference type="InterPro" id="IPR007739">
    <property type="entry name" value="RgpF"/>
</dbReference>
<proteinExistence type="predicted"/>
<dbReference type="STRING" id="390270.SAMN04488005_1284"/>
<sequence>MLPPVWKLKRELLRLAAQTADIPRRIRERSVRAKYDSARWAKVKVTGTAQAATDKYCVLLVYQQGAVPASLIRTCKFMGAKGYNVIMVANGGLHDSGRKSVIAHVWRLLERPNFGYDFGGFRDAIHFLQRQQISPQNLVLMNDSVWFPMWTQSDVVERLENAEYDATGLLFHVPTRNEYPDKKFTPFQVKKRAEHIESYVTMVPGKTFEHPAFKRFWDTYEQTDSKFLTIKRGEVGFSRALGDAGLTVGALSRRKSFLDALQGCSDGFIEQTLRYAAYSDQVFAQECAALLAAPRDEIWRKRALDHIGRVVKTRRFNASFCWATEQIFQTSFVKKNTDRLFQVGRIRFLDAVENGDMQCDNAEALAELRLVVAADRDELPKKAWRPH</sequence>